<evidence type="ECO:0000313" key="1">
    <source>
        <dbReference type="EMBL" id="CAE0812617.1"/>
    </source>
</evidence>
<proteinExistence type="predicted"/>
<protein>
    <submittedName>
        <fullName evidence="1">Uncharacterized protein</fullName>
    </submittedName>
</protein>
<sequence length="107" mass="11873">MLLLVNVLMTKYLSPKVLQQCFVRSPGRGMVGGASPIYGWLQIKALMFMLHKRGTGAVRCPLGPDVVAFRRYVAMSAGLRGQSRRLGAGHVCMYVWWVTHLTLPAVQ</sequence>
<dbReference type="EMBL" id="HBJA01067541">
    <property type="protein sequence ID" value="CAE0812617.1"/>
    <property type="molecule type" value="Transcribed_RNA"/>
</dbReference>
<name>A0A7S4D115_9EUGL</name>
<dbReference type="AlphaFoldDB" id="A0A7S4D115"/>
<gene>
    <name evidence="1" type="ORF">EGYM00163_LOCUS23767</name>
</gene>
<accession>A0A7S4D115</accession>
<reference evidence="1" key="1">
    <citation type="submission" date="2021-01" db="EMBL/GenBank/DDBJ databases">
        <authorList>
            <person name="Corre E."/>
            <person name="Pelletier E."/>
            <person name="Niang G."/>
            <person name="Scheremetjew M."/>
            <person name="Finn R."/>
            <person name="Kale V."/>
            <person name="Holt S."/>
            <person name="Cochrane G."/>
            <person name="Meng A."/>
            <person name="Brown T."/>
            <person name="Cohen L."/>
        </authorList>
    </citation>
    <scope>NUCLEOTIDE SEQUENCE</scope>
    <source>
        <strain evidence="1">CCMP1594</strain>
    </source>
</reference>
<organism evidence="1">
    <name type="scientific">Eutreptiella gymnastica</name>
    <dbReference type="NCBI Taxonomy" id="73025"/>
    <lineage>
        <taxon>Eukaryota</taxon>
        <taxon>Discoba</taxon>
        <taxon>Euglenozoa</taxon>
        <taxon>Euglenida</taxon>
        <taxon>Spirocuta</taxon>
        <taxon>Euglenophyceae</taxon>
        <taxon>Eutreptiales</taxon>
        <taxon>Eutreptiaceae</taxon>
        <taxon>Eutreptiella</taxon>
    </lineage>
</organism>